<dbReference type="Gene3D" id="3.20.20.80">
    <property type="entry name" value="Glycosidases"/>
    <property type="match status" value="1"/>
</dbReference>
<dbReference type="Gene3D" id="2.60.40.1760">
    <property type="entry name" value="glycosyl hydrolase (family 31)"/>
    <property type="match status" value="1"/>
</dbReference>
<accession>A0ABY4XDS3</accession>
<feature type="domain" description="Glycoside hydrolase family 31 N-terminal" evidence="7">
    <location>
        <begin position="59"/>
        <end position="223"/>
    </location>
</feature>
<dbReference type="EMBL" id="CP084931">
    <property type="protein sequence ID" value="USI75003.1"/>
    <property type="molecule type" value="Genomic_DNA"/>
</dbReference>
<dbReference type="PANTHER" id="PTHR22762:SF120">
    <property type="entry name" value="HETEROGLYCAN GLUCOSIDASE 1"/>
    <property type="match status" value="1"/>
</dbReference>
<evidence type="ECO:0000256" key="5">
    <source>
        <dbReference type="SAM" id="SignalP"/>
    </source>
</evidence>
<dbReference type="SUPFAM" id="SSF51445">
    <property type="entry name" value="(Trans)glycosidases"/>
    <property type="match status" value="1"/>
</dbReference>
<dbReference type="InterPro" id="IPR030458">
    <property type="entry name" value="Glyco_hydro_31_AS"/>
</dbReference>
<comment type="similarity">
    <text evidence="1 4">Belongs to the glycosyl hydrolase 31 family.</text>
</comment>
<evidence type="ECO:0000256" key="2">
    <source>
        <dbReference type="ARBA" id="ARBA00022801"/>
    </source>
</evidence>
<dbReference type="CDD" id="cd14752">
    <property type="entry name" value="GH31_N"/>
    <property type="match status" value="1"/>
</dbReference>
<dbReference type="InterPro" id="IPR017853">
    <property type="entry name" value="GH"/>
</dbReference>
<keyword evidence="11" id="KW-1185">Reference proteome</keyword>
<dbReference type="InterPro" id="IPR000322">
    <property type="entry name" value="Glyco_hydro_31_TIM"/>
</dbReference>
<dbReference type="PANTHER" id="PTHR22762">
    <property type="entry name" value="ALPHA-GLUCOSIDASE"/>
    <property type="match status" value="1"/>
</dbReference>
<dbReference type="Gene3D" id="2.60.40.1180">
    <property type="entry name" value="Golgi alpha-mannosidase II"/>
    <property type="match status" value="2"/>
</dbReference>
<feature type="domain" description="DUF5110" evidence="8">
    <location>
        <begin position="734"/>
        <end position="803"/>
    </location>
</feature>
<sequence length="845" mass="91505">MEMIGLRASAGMAALLAGVATPGLAWSQPAAPAAVERPSAATLTPLPHGVELREGDRRMRVDALTDRILRVRVARDGRYPEDASWAVPAAVRAQGAAVTAAPDGFATAALRVRLVGSPARLVVEDRDGHVISADADQPLTRDGRGFTLRKALPQGEHIFGLGDKTGSDFDRRGNSYVDWNTDAFGFTSSQDPIYKSIPFFIGVGGAGGSYGLLLDNSWRAFFDFGHRDADTIALGAPDGPIDYYLIAGPSTADVVRGYAALTGPSPMPPLWALGYQQSRYSYMSAAEVRTLAARLRAERVPTDVIWLDIDFQDRNRPFTVNSQAFPDFAGLIHDMGAEGLKIVAITDLHIPALPGAGYAPYESGLAGHHFVRKPDGSLYVAPVWPGPSVFPDFTETSARRWWGTLFKPFVADGVAGFWNDMNEPAIFETPTKTMPLDTVHRVASDDFAPRDASHAEIHNVFGMENSRATYEGLLALRPDERPFVMTRASYAGGQRYAVTWTGDNLSTWDHLRLSVHQLVNLGLSGFAYGAADVGGFAGGPSADLLTRWFEIGAFTPVFRDHSAKGTPRAEPWVDGPAHLAIRRRFVETRYRLMPYLYALADQTARTGDPIMRPVFYDYPEALNASCDQSMSFTLGKALLVAAPPKMESPQSYDVCLPAGGWYDFWTGQPVAGRTTDGADQPIQSATQAAAGPRTASLRLTEQPRLDRLPVFVRAGTILPRQPLVQSLSETPQGPLALDVYPGDDCAGVLYADDGHSLGYRRGAFLRQTVRCTVTPTGLSIRFAAREGRFTPWWRDIAITVHGWQGGGEARLEGRRIATQGDAGAGTLTFTLPAPRGAATLTLARN</sequence>
<protein>
    <submittedName>
        <fullName evidence="10">DUF5110 domain-containing protein</fullName>
    </submittedName>
</protein>
<dbReference type="Pfam" id="PF21365">
    <property type="entry name" value="Glyco_hydro_31_3rd"/>
    <property type="match status" value="1"/>
</dbReference>
<evidence type="ECO:0000313" key="11">
    <source>
        <dbReference type="Proteomes" id="UP001056937"/>
    </source>
</evidence>
<feature type="signal peptide" evidence="5">
    <location>
        <begin position="1"/>
        <end position="25"/>
    </location>
</feature>
<keyword evidence="5" id="KW-0732">Signal</keyword>
<evidence type="ECO:0000259" key="7">
    <source>
        <dbReference type="Pfam" id="PF13802"/>
    </source>
</evidence>
<reference evidence="10" key="1">
    <citation type="journal article" date="2022" name="Toxins">
        <title>Genomic Analysis of Sphingopyxis sp. USTB-05 for Biodegrading Cyanobacterial Hepatotoxins.</title>
        <authorList>
            <person name="Liu C."/>
            <person name="Xu Q."/>
            <person name="Zhao Z."/>
            <person name="Zhang H."/>
            <person name="Liu X."/>
            <person name="Yin C."/>
            <person name="Liu Y."/>
            <person name="Yan H."/>
        </authorList>
    </citation>
    <scope>NUCLEOTIDE SEQUENCE</scope>
    <source>
        <strain evidence="10">NBD5</strain>
    </source>
</reference>
<keyword evidence="3 4" id="KW-0326">Glycosidase</keyword>
<dbReference type="InterPro" id="IPR025887">
    <property type="entry name" value="Glyco_hydro_31_N_dom"/>
</dbReference>
<dbReference type="InterPro" id="IPR013780">
    <property type="entry name" value="Glyco_hydro_b"/>
</dbReference>
<feature type="domain" description="Glycoside hydrolase family 31 TIM barrel" evidence="6">
    <location>
        <begin position="266"/>
        <end position="599"/>
    </location>
</feature>
<dbReference type="InterPro" id="IPR011013">
    <property type="entry name" value="Gal_mutarotase_sf_dom"/>
</dbReference>
<evidence type="ECO:0000259" key="8">
    <source>
        <dbReference type="Pfam" id="PF17137"/>
    </source>
</evidence>
<dbReference type="InterPro" id="IPR048395">
    <property type="entry name" value="Glyco_hydro_31_C"/>
</dbReference>
<evidence type="ECO:0000256" key="4">
    <source>
        <dbReference type="RuleBase" id="RU361185"/>
    </source>
</evidence>
<dbReference type="Pfam" id="PF13802">
    <property type="entry name" value="Gal_mutarotas_2"/>
    <property type="match status" value="1"/>
</dbReference>
<dbReference type="RefSeq" id="WP_252168817.1">
    <property type="nucleotide sequence ID" value="NZ_CP084931.1"/>
</dbReference>
<dbReference type="SUPFAM" id="SSF51011">
    <property type="entry name" value="Glycosyl hydrolase domain"/>
    <property type="match status" value="1"/>
</dbReference>
<feature type="chain" id="PRO_5045464900" evidence="5">
    <location>
        <begin position="26"/>
        <end position="845"/>
    </location>
</feature>
<dbReference type="Pfam" id="PF17137">
    <property type="entry name" value="DUF5110"/>
    <property type="match status" value="1"/>
</dbReference>
<organism evidence="10 11">
    <name type="scientific">Sphingomonas morindae</name>
    <dbReference type="NCBI Taxonomy" id="1541170"/>
    <lineage>
        <taxon>Bacteria</taxon>
        <taxon>Pseudomonadati</taxon>
        <taxon>Pseudomonadota</taxon>
        <taxon>Alphaproteobacteria</taxon>
        <taxon>Sphingomonadales</taxon>
        <taxon>Sphingomonadaceae</taxon>
        <taxon>Sphingomonas</taxon>
    </lineage>
</organism>
<dbReference type="SUPFAM" id="SSF74650">
    <property type="entry name" value="Galactose mutarotase-like"/>
    <property type="match status" value="1"/>
</dbReference>
<feature type="domain" description="Glycosyl hydrolase family 31 C-terminal" evidence="9">
    <location>
        <begin position="607"/>
        <end position="718"/>
    </location>
</feature>
<dbReference type="Pfam" id="PF01055">
    <property type="entry name" value="Glyco_hydro_31_2nd"/>
    <property type="match status" value="1"/>
</dbReference>
<dbReference type="CDD" id="cd06604">
    <property type="entry name" value="GH31_glucosidase_II_MalA"/>
    <property type="match status" value="1"/>
</dbReference>
<evidence type="ECO:0000256" key="1">
    <source>
        <dbReference type="ARBA" id="ARBA00007806"/>
    </source>
</evidence>
<keyword evidence="2 4" id="KW-0378">Hydrolase</keyword>
<proteinExistence type="inferred from homology"/>
<evidence type="ECO:0000256" key="3">
    <source>
        <dbReference type="ARBA" id="ARBA00023295"/>
    </source>
</evidence>
<gene>
    <name evidence="10" type="ORF">LHA26_17715</name>
</gene>
<dbReference type="PROSITE" id="PS00129">
    <property type="entry name" value="GLYCOSYL_HYDROL_F31_1"/>
    <property type="match status" value="1"/>
</dbReference>
<name>A0ABY4XDS3_9SPHN</name>
<evidence type="ECO:0000259" key="9">
    <source>
        <dbReference type="Pfam" id="PF21365"/>
    </source>
</evidence>
<dbReference type="InterPro" id="IPR033403">
    <property type="entry name" value="DUF5110"/>
</dbReference>
<evidence type="ECO:0000259" key="6">
    <source>
        <dbReference type="Pfam" id="PF01055"/>
    </source>
</evidence>
<evidence type="ECO:0000313" key="10">
    <source>
        <dbReference type="EMBL" id="USI75003.1"/>
    </source>
</evidence>
<dbReference type="Proteomes" id="UP001056937">
    <property type="component" value="Chromosome 2"/>
</dbReference>